<evidence type="ECO:0000256" key="1">
    <source>
        <dbReference type="SAM" id="MobiDB-lite"/>
    </source>
</evidence>
<name>A0A1Q9E1T5_SYMMI</name>
<proteinExistence type="predicted"/>
<feature type="region of interest" description="Disordered" evidence="1">
    <location>
        <begin position="301"/>
        <end position="320"/>
    </location>
</feature>
<organism evidence="2 3">
    <name type="scientific">Symbiodinium microadriaticum</name>
    <name type="common">Dinoflagellate</name>
    <name type="synonym">Zooxanthella microadriatica</name>
    <dbReference type="NCBI Taxonomy" id="2951"/>
    <lineage>
        <taxon>Eukaryota</taxon>
        <taxon>Sar</taxon>
        <taxon>Alveolata</taxon>
        <taxon>Dinophyceae</taxon>
        <taxon>Suessiales</taxon>
        <taxon>Symbiodiniaceae</taxon>
        <taxon>Symbiodinium</taxon>
    </lineage>
</organism>
<reference evidence="2 3" key="1">
    <citation type="submission" date="2016-02" db="EMBL/GenBank/DDBJ databases">
        <title>Genome analysis of coral dinoflagellate symbionts highlights evolutionary adaptations to a symbiotic lifestyle.</title>
        <authorList>
            <person name="Aranda M."/>
            <person name="Li Y."/>
            <person name="Liew Y.J."/>
            <person name="Baumgarten S."/>
            <person name="Simakov O."/>
            <person name="Wilson M."/>
            <person name="Piel J."/>
            <person name="Ashoor H."/>
            <person name="Bougouffa S."/>
            <person name="Bajic V.B."/>
            <person name="Ryu T."/>
            <person name="Ravasi T."/>
            <person name="Bayer T."/>
            <person name="Micklem G."/>
            <person name="Kim H."/>
            <person name="Bhak J."/>
            <person name="Lajeunesse T.C."/>
            <person name="Voolstra C.R."/>
        </authorList>
    </citation>
    <scope>NUCLEOTIDE SEQUENCE [LARGE SCALE GENOMIC DNA]</scope>
    <source>
        <strain evidence="2 3">CCMP2467</strain>
    </source>
</reference>
<accession>A0A1Q9E1T5</accession>
<evidence type="ECO:0000313" key="2">
    <source>
        <dbReference type="EMBL" id="OLQ01359.1"/>
    </source>
</evidence>
<dbReference type="EMBL" id="LSRX01000294">
    <property type="protein sequence ID" value="OLQ01359.1"/>
    <property type="molecule type" value="Genomic_DNA"/>
</dbReference>
<dbReference type="OrthoDB" id="10355227at2759"/>
<protein>
    <submittedName>
        <fullName evidence="2">Uncharacterized protein</fullName>
    </submittedName>
</protein>
<comment type="caution">
    <text evidence="2">The sequence shown here is derived from an EMBL/GenBank/DDBJ whole genome shotgun (WGS) entry which is preliminary data.</text>
</comment>
<dbReference type="AlphaFoldDB" id="A0A1Q9E1T5"/>
<dbReference type="Proteomes" id="UP000186817">
    <property type="component" value="Unassembled WGS sequence"/>
</dbReference>
<keyword evidence="3" id="KW-1185">Reference proteome</keyword>
<gene>
    <name evidence="2" type="ORF">AK812_SmicGene15882</name>
</gene>
<sequence>MGSPIKALRNYFSGHGKFLQALPIVSIVDYGLEAVPTIGKFVEGVLAWLCSVKTGTGELPYLCEVFHQRLAEIFSNVQLPQLSRCPSERKAQNTPQLRNATLLARISQMRLGEVTSTVESIVQANESEAVWLVVWFKNLRDRQVMEDLCGVASLKSQKKALDHLLRIVDSAPLVDLQQRADDLCNIEADKGSFQIRKEKLERAIEDALLTRLRRVTFRGCGLEMTSIYGGKSMMRASRKWIKSSRYGPTSVTSDVMKLAESSGSRSPMLETILNVFPSSAAGTLLAGADIETLEEQASGIAASRHSPVPDGPMRHEAPEETLNEEDEASAGLLVSKDAVKTHGWGSESLSVSWKAATAICPFRLQPDFVKRVQGECAGNFADFRALAKEKSMCEEVPGLVKDGAPNNTNNEAWPLDRLQQEFENEASDGAFLV</sequence>
<evidence type="ECO:0000313" key="3">
    <source>
        <dbReference type="Proteomes" id="UP000186817"/>
    </source>
</evidence>